<dbReference type="EMBL" id="BSXT01018935">
    <property type="protein sequence ID" value="GMG16443.1"/>
    <property type="molecule type" value="Genomic_DNA"/>
</dbReference>
<evidence type="ECO:0000313" key="2">
    <source>
        <dbReference type="EMBL" id="GMG16443.1"/>
    </source>
</evidence>
<gene>
    <name evidence="2" type="ORF">Pfra01_002977000</name>
</gene>
<evidence type="ECO:0000256" key="1">
    <source>
        <dbReference type="SAM" id="MobiDB-lite"/>
    </source>
</evidence>
<comment type="caution">
    <text evidence="2">The sequence shown here is derived from an EMBL/GenBank/DDBJ whole genome shotgun (WGS) entry which is preliminary data.</text>
</comment>
<feature type="compositionally biased region" description="Basic residues" evidence="1">
    <location>
        <begin position="135"/>
        <end position="144"/>
    </location>
</feature>
<name>A0A9W6YNY3_9STRA</name>
<feature type="region of interest" description="Disordered" evidence="1">
    <location>
        <begin position="1"/>
        <end position="178"/>
    </location>
</feature>
<feature type="compositionally biased region" description="Polar residues" evidence="1">
    <location>
        <begin position="168"/>
        <end position="178"/>
    </location>
</feature>
<organism evidence="2 3">
    <name type="scientific">Phytophthora fragariaefolia</name>
    <dbReference type="NCBI Taxonomy" id="1490495"/>
    <lineage>
        <taxon>Eukaryota</taxon>
        <taxon>Sar</taxon>
        <taxon>Stramenopiles</taxon>
        <taxon>Oomycota</taxon>
        <taxon>Peronosporomycetes</taxon>
        <taxon>Peronosporales</taxon>
        <taxon>Peronosporaceae</taxon>
        <taxon>Phytophthora</taxon>
    </lineage>
</organism>
<proteinExistence type="predicted"/>
<dbReference type="AlphaFoldDB" id="A0A9W6YNY3"/>
<protein>
    <submittedName>
        <fullName evidence="2">Unnamed protein product</fullName>
    </submittedName>
</protein>
<feature type="compositionally biased region" description="Basic and acidic residues" evidence="1">
    <location>
        <begin position="56"/>
        <end position="66"/>
    </location>
</feature>
<dbReference type="Proteomes" id="UP001165121">
    <property type="component" value="Unassembled WGS sequence"/>
</dbReference>
<reference evidence="2" key="1">
    <citation type="submission" date="2023-04" db="EMBL/GenBank/DDBJ databases">
        <title>Phytophthora fragariaefolia NBRC 109709.</title>
        <authorList>
            <person name="Ichikawa N."/>
            <person name="Sato H."/>
            <person name="Tonouchi N."/>
        </authorList>
    </citation>
    <scope>NUCLEOTIDE SEQUENCE</scope>
    <source>
        <strain evidence="2">NBRC 109709</strain>
    </source>
</reference>
<sequence>MQAGLARKGGWSSGSDKQLKERKTHNPKGNPGFESSPGRLVDVEDSRSGTGVVGYRIDEDQARSAERQSAGRNSVDGREVYLDPDSDSDLEDKPQPPPQVPSGTSVDLVSNRDPRTRQTKAISERYAFADSLIKPKSHPISTRRGKIEAKMTTTRKKMKAPDAEGEDQSSSTIDQWSIQAIETPSIRRCY</sequence>
<evidence type="ECO:0000313" key="3">
    <source>
        <dbReference type="Proteomes" id="UP001165121"/>
    </source>
</evidence>
<accession>A0A9W6YNY3</accession>
<keyword evidence="3" id="KW-1185">Reference proteome</keyword>
<dbReference type="OrthoDB" id="127803at2759"/>